<proteinExistence type="predicted"/>
<sequence>MTLLRLTPTALSRCRFAISPLAETLSALITLQRPAPEPWVRAWHDRHHADYRAWLARDPVAAGLMSLVAATKWLPDLVAVPPAGGTDTRLADELAVVAGFSDTETRSTIALAVAASWQPQTTEWLATTDLAGKIAAVLAEGWRRYVAPDWPRRRALMERDIMHRAGLLAAYGWKEAVRTMTPRSEWVGDDAIRFSDQDYPDRWITDEGLVFVPKTGPIGSWTCERPPLYALVYPVRGPAAPITAPQGDPLATLLGPGRARVVRELRLAATSTQLGYALDISLGTVSTHLAVLREAGIVAGARVGRAVVYRLTERGTDLLALLDPDPDEEPDLDELRPA</sequence>
<name>A0A3E0A148_9ACTN</name>
<evidence type="ECO:0000313" key="6">
    <source>
        <dbReference type="Proteomes" id="UP000256913"/>
    </source>
</evidence>
<organism evidence="5 6">
    <name type="scientific">Asanoa ferruginea</name>
    <dbReference type="NCBI Taxonomy" id="53367"/>
    <lineage>
        <taxon>Bacteria</taxon>
        <taxon>Bacillati</taxon>
        <taxon>Actinomycetota</taxon>
        <taxon>Actinomycetes</taxon>
        <taxon>Micromonosporales</taxon>
        <taxon>Micromonosporaceae</taxon>
        <taxon>Asanoa</taxon>
    </lineage>
</organism>
<dbReference type="Gene3D" id="1.10.10.10">
    <property type="entry name" value="Winged helix-like DNA-binding domain superfamily/Winged helix DNA-binding domain"/>
    <property type="match status" value="1"/>
</dbReference>
<evidence type="ECO:0000256" key="1">
    <source>
        <dbReference type="ARBA" id="ARBA00023015"/>
    </source>
</evidence>
<gene>
    <name evidence="5" type="ORF">DFJ67_8246</name>
</gene>
<dbReference type="PANTHER" id="PTHR43132:SF6">
    <property type="entry name" value="HTH-TYPE TRANSCRIPTIONAL REPRESSOR CZRA"/>
    <property type="match status" value="1"/>
</dbReference>
<dbReference type="InterPro" id="IPR036388">
    <property type="entry name" value="WH-like_DNA-bd_sf"/>
</dbReference>
<evidence type="ECO:0000256" key="3">
    <source>
        <dbReference type="ARBA" id="ARBA00023163"/>
    </source>
</evidence>
<dbReference type="Pfam" id="PF12840">
    <property type="entry name" value="HTH_20"/>
    <property type="match status" value="1"/>
</dbReference>
<dbReference type="InterPro" id="IPR001845">
    <property type="entry name" value="HTH_ArsR_DNA-bd_dom"/>
</dbReference>
<dbReference type="AlphaFoldDB" id="A0A3E0A148"/>
<keyword evidence="3" id="KW-0804">Transcription</keyword>
<dbReference type="CDD" id="cd00090">
    <property type="entry name" value="HTH_ARSR"/>
    <property type="match status" value="1"/>
</dbReference>
<dbReference type="OrthoDB" id="3542816at2"/>
<keyword evidence="2 5" id="KW-0238">DNA-binding</keyword>
<feature type="domain" description="HTH arsR-type" evidence="4">
    <location>
        <begin position="248"/>
        <end position="323"/>
    </location>
</feature>
<dbReference type="RefSeq" id="WP_116074932.1">
    <property type="nucleotide sequence ID" value="NZ_BONB01000016.1"/>
</dbReference>
<dbReference type="Proteomes" id="UP000256913">
    <property type="component" value="Unassembled WGS sequence"/>
</dbReference>
<protein>
    <submittedName>
        <fullName evidence="5">DNA-binding transcriptional ArsR family regulator</fullName>
    </submittedName>
</protein>
<dbReference type="PANTHER" id="PTHR43132">
    <property type="entry name" value="ARSENICAL RESISTANCE OPERON REPRESSOR ARSR-RELATED"/>
    <property type="match status" value="1"/>
</dbReference>
<keyword evidence="6" id="KW-1185">Reference proteome</keyword>
<keyword evidence="1" id="KW-0805">Transcription regulation</keyword>
<dbReference type="GO" id="GO:0003700">
    <property type="term" value="F:DNA-binding transcription factor activity"/>
    <property type="evidence" value="ECO:0007669"/>
    <property type="project" value="InterPro"/>
</dbReference>
<dbReference type="InterPro" id="IPR011991">
    <property type="entry name" value="ArsR-like_HTH"/>
</dbReference>
<evidence type="ECO:0000256" key="2">
    <source>
        <dbReference type="ARBA" id="ARBA00023125"/>
    </source>
</evidence>
<dbReference type="SMART" id="SM00418">
    <property type="entry name" value="HTH_ARSR"/>
    <property type="match status" value="1"/>
</dbReference>
<reference evidence="5 6" key="1">
    <citation type="submission" date="2018-08" db="EMBL/GenBank/DDBJ databases">
        <title>Sequencing the genomes of 1000 actinobacteria strains.</title>
        <authorList>
            <person name="Klenk H.-P."/>
        </authorList>
    </citation>
    <scope>NUCLEOTIDE SEQUENCE [LARGE SCALE GENOMIC DNA]</scope>
    <source>
        <strain evidence="5 6">DSM 44099</strain>
    </source>
</reference>
<evidence type="ECO:0000313" key="5">
    <source>
        <dbReference type="EMBL" id="REG02154.1"/>
    </source>
</evidence>
<dbReference type="PRINTS" id="PR00778">
    <property type="entry name" value="HTHARSR"/>
</dbReference>
<dbReference type="EMBL" id="QUMQ01000001">
    <property type="protein sequence ID" value="REG02154.1"/>
    <property type="molecule type" value="Genomic_DNA"/>
</dbReference>
<dbReference type="GO" id="GO:0003677">
    <property type="term" value="F:DNA binding"/>
    <property type="evidence" value="ECO:0007669"/>
    <property type="project" value="UniProtKB-KW"/>
</dbReference>
<evidence type="ECO:0000259" key="4">
    <source>
        <dbReference type="SMART" id="SM00418"/>
    </source>
</evidence>
<accession>A0A3E0A148</accession>
<dbReference type="InterPro" id="IPR036390">
    <property type="entry name" value="WH_DNA-bd_sf"/>
</dbReference>
<dbReference type="InterPro" id="IPR051011">
    <property type="entry name" value="Metal_resp_trans_reg"/>
</dbReference>
<comment type="caution">
    <text evidence="5">The sequence shown here is derived from an EMBL/GenBank/DDBJ whole genome shotgun (WGS) entry which is preliminary data.</text>
</comment>
<dbReference type="SUPFAM" id="SSF46785">
    <property type="entry name" value="Winged helix' DNA-binding domain"/>
    <property type="match status" value="1"/>
</dbReference>